<feature type="compositionally biased region" description="Basic and acidic residues" evidence="1">
    <location>
        <begin position="32"/>
        <end position="50"/>
    </location>
</feature>
<evidence type="ECO:0000313" key="3">
    <source>
        <dbReference type="Proteomes" id="UP000237000"/>
    </source>
</evidence>
<dbReference type="EMBL" id="JXTC01000013">
    <property type="protein sequence ID" value="POO00371.1"/>
    <property type="molecule type" value="Genomic_DNA"/>
</dbReference>
<reference evidence="3" key="1">
    <citation type="submission" date="2016-06" db="EMBL/GenBank/DDBJ databases">
        <title>Parallel loss of symbiosis genes in relatives of nitrogen-fixing non-legume Parasponia.</title>
        <authorList>
            <person name="Van Velzen R."/>
            <person name="Holmer R."/>
            <person name="Bu F."/>
            <person name="Rutten L."/>
            <person name="Van Zeijl A."/>
            <person name="Liu W."/>
            <person name="Santuari L."/>
            <person name="Cao Q."/>
            <person name="Sharma T."/>
            <person name="Shen D."/>
            <person name="Roswanjaya Y."/>
            <person name="Wardhani T."/>
            <person name="Kalhor M.S."/>
            <person name="Jansen J."/>
            <person name="Van den Hoogen J."/>
            <person name="Gungor B."/>
            <person name="Hartog M."/>
            <person name="Hontelez J."/>
            <person name="Verver J."/>
            <person name="Yang W.-C."/>
            <person name="Schijlen E."/>
            <person name="Repin R."/>
            <person name="Schilthuizen M."/>
            <person name="Schranz E."/>
            <person name="Heidstra R."/>
            <person name="Miyata K."/>
            <person name="Fedorova E."/>
            <person name="Kohlen W."/>
            <person name="Bisseling T."/>
            <person name="Smit S."/>
            <person name="Geurts R."/>
        </authorList>
    </citation>
    <scope>NUCLEOTIDE SEQUENCE [LARGE SCALE GENOMIC DNA]</scope>
    <source>
        <strain evidence="3">cv. RG33-2</strain>
    </source>
</reference>
<sequence length="445" mass="47972">MDQATQGNNNSDASADLVKRKRGRPRKYPKINTEDSVRIPKIQKMDKEENVGMPPGFGGLNGNQPRQVAATNDKTTDAMVGKAVSGVVEAVFDAGYLLCVRVANSDTTLRGVVFKPGRYVPISRENDVAPNVQMIRRNEIPLPAEHHNARSRERKEQQANTRRDGTHSPNESPAANQVPRAAPYSANHVGSKVSKVPSVPVQTARLDPVTLRGNLVPVVLQPTNLSGSSLVGEPTPATQSSHLAASKGKQVQEAALPSSGSVSTNQVLTVGSREVLSQPQISQWPMSEEEVQNNKNDYVQPPVEVLLTAEANSMKLPGMPFEKLVSEVIKRIEAPSESAEAQMVDNKSADKMLVKDGDKINNVNQALAIEPLQAVQVGDNKGTSSAPKPMEDDKTRKMSRLLEGNATESRVNPIAESASTQMLSGMPSHATKSKDKEISNLKQGP</sequence>
<feature type="region of interest" description="Disordered" evidence="1">
    <location>
        <begin position="227"/>
        <end position="246"/>
    </location>
</feature>
<dbReference type="AlphaFoldDB" id="A0A2P5FRH5"/>
<comment type="caution">
    <text evidence="2">The sequence shown here is derived from an EMBL/GenBank/DDBJ whole genome shotgun (WGS) entry which is preliminary data.</text>
</comment>
<feature type="compositionally biased region" description="Polar residues" evidence="1">
    <location>
        <begin position="1"/>
        <end position="13"/>
    </location>
</feature>
<dbReference type="PANTHER" id="PTHR34682:SF1">
    <property type="entry name" value="PROTEIN METABOLIC NETWORK MODULATOR 1"/>
    <property type="match status" value="1"/>
</dbReference>
<protein>
    <submittedName>
        <fullName evidence="2">Uncharacterized protein</fullName>
    </submittedName>
</protein>
<name>A0A2P5FRH5_TREOI</name>
<feature type="region of interest" description="Disordered" evidence="1">
    <location>
        <begin position="140"/>
        <end position="178"/>
    </location>
</feature>
<evidence type="ECO:0000313" key="2">
    <source>
        <dbReference type="EMBL" id="POO00371.1"/>
    </source>
</evidence>
<dbReference type="OrthoDB" id="1910926at2759"/>
<dbReference type="InterPro" id="IPR045881">
    <property type="entry name" value="MNM1-like"/>
</dbReference>
<gene>
    <name evidence="2" type="ORF">TorRG33x02_037840</name>
</gene>
<feature type="region of interest" description="Disordered" evidence="1">
    <location>
        <begin position="378"/>
        <end position="445"/>
    </location>
</feature>
<keyword evidence="3" id="KW-1185">Reference proteome</keyword>
<feature type="region of interest" description="Disordered" evidence="1">
    <location>
        <begin position="1"/>
        <end position="50"/>
    </location>
</feature>
<organism evidence="2 3">
    <name type="scientific">Trema orientale</name>
    <name type="common">Charcoal tree</name>
    <name type="synonym">Celtis orientalis</name>
    <dbReference type="NCBI Taxonomy" id="63057"/>
    <lineage>
        <taxon>Eukaryota</taxon>
        <taxon>Viridiplantae</taxon>
        <taxon>Streptophyta</taxon>
        <taxon>Embryophyta</taxon>
        <taxon>Tracheophyta</taxon>
        <taxon>Spermatophyta</taxon>
        <taxon>Magnoliopsida</taxon>
        <taxon>eudicotyledons</taxon>
        <taxon>Gunneridae</taxon>
        <taxon>Pentapetalae</taxon>
        <taxon>rosids</taxon>
        <taxon>fabids</taxon>
        <taxon>Rosales</taxon>
        <taxon>Cannabaceae</taxon>
        <taxon>Trema</taxon>
    </lineage>
</organism>
<evidence type="ECO:0000256" key="1">
    <source>
        <dbReference type="SAM" id="MobiDB-lite"/>
    </source>
</evidence>
<dbReference type="PANTHER" id="PTHR34682">
    <property type="entry name" value="AT HOOK MOTIF-CONTAINING PROTEIN"/>
    <property type="match status" value="1"/>
</dbReference>
<accession>A0A2P5FRH5</accession>
<feature type="compositionally biased region" description="Basic residues" evidence="1">
    <location>
        <begin position="19"/>
        <end position="29"/>
    </location>
</feature>
<dbReference type="Proteomes" id="UP000237000">
    <property type="component" value="Unassembled WGS sequence"/>
</dbReference>
<dbReference type="InParanoid" id="A0A2P5FRH5"/>
<feature type="compositionally biased region" description="Basic and acidic residues" evidence="1">
    <location>
        <begin position="140"/>
        <end position="166"/>
    </location>
</feature>
<dbReference type="FunCoup" id="A0A2P5FRH5">
    <property type="interactions" value="36"/>
</dbReference>
<proteinExistence type="predicted"/>
<dbReference type="STRING" id="63057.A0A2P5FRH5"/>